<feature type="modified residue" description="4-aspartylphosphate" evidence="10">
    <location>
        <position position="55"/>
    </location>
</feature>
<keyword evidence="6" id="KW-0805">Transcription regulation</keyword>
<sequence>MYRILIVDDEDYVRDLLVRNIQNSGLEVDVVAVAGDGEEGLREALQYKPDIVITDIAMPFMNGLELIRRLQDAGLYSKNVVISGYDEFDYAKQAISLGVKDYLLKPFLPREMIDVLTKVIQELDSQKVLLQNMSLLKEQAVSRAGLAREKALKALLRGKECGEEPDFILEGRFYAAGVIRMEGGAWEFGKQEHVEEFLMLIRNGYLPAGISLYAVSFDGIQLAAIWCGDGEGEEHFLKKIRESLEKIRLSLEKYYHIQMNGALGRPYRSQTELAHSYREAMAVWRGNLDADKKFLFYGEEGIRKEETSSSQIREWKNQIRLSVRAGQETEALIGLSGLMKCYASMSNRKNDYVGVSVGELIYAIQNDMEQEGYDRADSEPLSFMQDRINYGSLMDMNHMLATYIEKCCRVVRENSEETRADAVVKQMKQIVDNDLHKTDLDLEGVAFKVHFSSSYVRQIFKQYTGECFGEYLIRKRMERAGRLLQKTSMKIQEVADQCGYENQRYFASSFKKFYGCTPTEFKKLVDEENLY</sequence>
<evidence type="ECO:0000256" key="3">
    <source>
        <dbReference type="ARBA" id="ARBA00022490"/>
    </source>
</evidence>
<evidence type="ECO:0000256" key="7">
    <source>
        <dbReference type="ARBA" id="ARBA00023125"/>
    </source>
</evidence>
<evidence type="ECO:0000256" key="8">
    <source>
        <dbReference type="ARBA" id="ARBA00023163"/>
    </source>
</evidence>
<evidence type="ECO:0000256" key="2">
    <source>
        <dbReference type="ARBA" id="ARBA00018672"/>
    </source>
</evidence>
<organism evidence="13 14">
    <name type="scientific">Lacrimispora celerecrescens</name>
    <dbReference type="NCBI Taxonomy" id="29354"/>
    <lineage>
        <taxon>Bacteria</taxon>
        <taxon>Bacillati</taxon>
        <taxon>Bacillota</taxon>
        <taxon>Clostridia</taxon>
        <taxon>Lachnospirales</taxon>
        <taxon>Lachnospiraceae</taxon>
        <taxon>Lacrimispora</taxon>
    </lineage>
</organism>
<comment type="function">
    <text evidence="9">May play the central regulatory role in sporulation. It may be an element of the effector pathway responsible for the activation of sporulation genes in response to nutritional stress. Spo0A may act in concert with spo0H (a sigma factor) to control the expression of some genes that are critical to the sporulation process.</text>
</comment>
<evidence type="ECO:0000259" key="11">
    <source>
        <dbReference type="PROSITE" id="PS01124"/>
    </source>
</evidence>
<comment type="subcellular location">
    <subcellularLocation>
        <location evidence="1">Cytoplasm</location>
    </subcellularLocation>
</comment>
<evidence type="ECO:0000259" key="12">
    <source>
        <dbReference type="PROSITE" id="PS50110"/>
    </source>
</evidence>
<dbReference type="SUPFAM" id="SSF46689">
    <property type="entry name" value="Homeodomain-like"/>
    <property type="match status" value="1"/>
</dbReference>
<evidence type="ECO:0000256" key="5">
    <source>
        <dbReference type="ARBA" id="ARBA00023012"/>
    </source>
</evidence>
<dbReference type="GO" id="GO:0005737">
    <property type="term" value="C:cytoplasm"/>
    <property type="evidence" value="ECO:0007669"/>
    <property type="project" value="UniProtKB-SubCell"/>
</dbReference>
<keyword evidence="3" id="KW-0963">Cytoplasm</keyword>
<dbReference type="InterPro" id="IPR018060">
    <property type="entry name" value="HTH_AraC"/>
</dbReference>
<dbReference type="SUPFAM" id="SSF52172">
    <property type="entry name" value="CheY-like"/>
    <property type="match status" value="1"/>
</dbReference>
<dbReference type="Gene3D" id="3.40.50.2300">
    <property type="match status" value="1"/>
</dbReference>
<dbReference type="InterPro" id="IPR011006">
    <property type="entry name" value="CheY-like_superfamily"/>
</dbReference>
<dbReference type="Pfam" id="PF00072">
    <property type="entry name" value="Response_reg"/>
    <property type="match status" value="1"/>
</dbReference>
<dbReference type="InterPro" id="IPR020449">
    <property type="entry name" value="Tscrpt_reg_AraC-type_HTH"/>
</dbReference>
<dbReference type="EMBL" id="JPME01000007">
    <property type="protein sequence ID" value="KEZ91068.1"/>
    <property type="molecule type" value="Genomic_DNA"/>
</dbReference>
<dbReference type="Proteomes" id="UP000028525">
    <property type="component" value="Unassembled WGS sequence"/>
</dbReference>
<dbReference type="PRINTS" id="PR00032">
    <property type="entry name" value="HTHARAC"/>
</dbReference>
<evidence type="ECO:0000256" key="4">
    <source>
        <dbReference type="ARBA" id="ARBA00022553"/>
    </source>
</evidence>
<dbReference type="PANTHER" id="PTHR42713:SF3">
    <property type="entry name" value="TRANSCRIPTIONAL REGULATORY PROTEIN HPTR"/>
    <property type="match status" value="1"/>
</dbReference>
<name>A0A084JQ34_9FIRM</name>
<feature type="domain" description="HTH araC/xylS-type" evidence="11">
    <location>
        <begin position="425"/>
        <end position="524"/>
    </location>
</feature>
<keyword evidence="5" id="KW-0902">Two-component regulatory system</keyword>
<evidence type="ECO:0000313" key="13">
    <source>
        <dbReference type="EMBL" id="KEZ91068.1"/>
    </source>
</evidence>
<keyword evidence="4 10" id="KW-0597">Phosphoprotein</keyword>
<dbReference type="PROSITE" id="PS01124">
    <property type="entry name" value="HTH_ARAC_FAMILY_2"/>
    <property type="match status" value="1"/>
</dbReference>
<dbReference type="GO" id="GO:0003700">
    <property type="term" value="F:DNA-binding transcription factor activity"/>
    <property type="evidence" value="ECO:0007669"/>
    <property type="project" value="InterPro"/>
</dbReference>
<keyword evidence="8" id="KW-0804">Transcription</keyword>
<dbReference type="CDD" id="cd17536">
    <property type="entry name" value="REC_YesN-like"/>
    <property type="match status" value="1"/>
</dbReference>
<protein>
    <recommendedName>
        <fullName evidence="2">Stage 0 sporulation protein A homolog</fullName>
    </recommendedName>
</protein>
<dbReference type="SMART" id="SM00342">
    <property type="entry name" value="HTH_ARAC"/>
    <property type="match status" value="1"/>
</dbReference>
<dbReference type="OrthoDB" id="9794370at2"/>
<dbReference type="PANTHER" id="PTHR42713">
    <property type="entry name" value="HISTIDINE KINASE-RELATED"/>
    <property type="match status" value="1"/>
</dbReference>
<dbReference type="Pfam" id="PF12833">
    <property type="entry name" value="HTH_18"/>
    <property type="match status" value="1"/>
</dbReference>
<dbReference type="InterPro" id="IPR051552">
    <property type="entry name" value="HptR"/>
</dbReference>
<keyword evidence="7" id="KW-0238">DNA-binding</keyword>
<dbReference type="AlphaFoldDB" id="A0A084JQ34"/>
<reference evidence="13 14" key="1">
    <citation type="submission" date="2014-07" db="EMBL/GenBank/DDBJ databases">
        <title>Draft genome of Clostridium celerecrescens 152B isolated from sediments associated with methane hydrate from Krishna Godavari basin.</title>
        <authorList>
            <person name="Honkalas V.S."/>
            <person name="Dabir A.P."/>
            <person name="Arora P."/>
            <person name="Dhakephalkar P.K."/>
        </authorList>
    </citation>
    <scope>NUCLEOTIDE SEQUENCE [LARGE SCALE GENOMIC DNA]</scope>
    <source>
        <strain evidence="13 14">152B</strain>
    </source>
</reference>
<dbReference type="InterPro" id="IPR009057">
    <property type="entry name" value="Homeodomain-like_sf"/>
</dbReference>
<dbReference type="SMART" id="SM00448">
    <property type="entry name" value="REC"/>
    <property type="match status" value="1"/>
</dbReference>
<dbReference type="GO" id="GO:0043565">
    <property type="term" value="F:sequence-specific DNA binding"/>
    <property type="evidence" value="ECO:0007669"/>
    <property type="project" value="InterPro"/>
</dbReference>
<evidence type="ECO:0000256" key="6">
    <source>
        <dbReference type="ARBA" id="ARBA00023015"/>
    </source>
</evidence>
<keyword evidence="14" id="KW-1185">Reference proteome</keyword>
<proteinExistence type="predicted"/>
<evidence type="ECO:0000313" key="14">
    <source>
        <dbReference type="Proteomes" id="UP000028525"/>
    </source>
</evidence>
<dbReference type="InterPro" id="IPR001789">
    <property type="entry name" value="Sig_transdc_resp-reg_receiver"/>
</dbReference>
<evidence type="ECO:0000256" key="9">
    <source>
        <dbReference type="ARBA" id="ARBA00024867"/>
    </source>
</evidence>
<dbReference type="GO" id="GO:0000160">
    <property type="term" value="P:phosphorelay signal transduction system"/>
    <property type="evidence" value="ECO:0007669"/>
    <property type="project" value="UniProtKB-KW"/>
</dbReference>
<dbReference type="RefSeq" id="WP_038278433.1">
    <property type="nucleotide sequence ID" value="NZ_JPME01000007.1"/>
</dbReference>
<dbReference type="Gene3D" id="1.10.10.60">
    <property type="entry name" value="Homeodomain-like"/>
    <property type="match status" value="2"/>
</dbReference>
<accession>A0A084JQ34</accession>
<gene>
    <name evidence="13" type="ORF">IO98_04725</name>
</gene>
<dbReference type="PROSITE" id="PS50110">
    <property type="entry name" value="RESPONSE_REGULATORY"/>
    <property type="match status" value="1"/>
</dbReference>
<comment type="caution">
    <text evidence="13">The sequence shown here is derived from an EMBL/GenBank/DDBJ whole genome shotgun (WGS) entry which is preliminary data.</text>
</comment>
<feature type="domain" description="Response regulatory" evidence="12">
    <location>
        <begin position="3"/>
        <end position="120"/>
    </location>
</feature>
<evidence type="ECO:0000256" key="10">
    <source>
        <dbReference type="PROSITE-ProRule" id="PRU00169"/>
    </source>
</evidence>
<evidence type="ECO:0000256" key="1">
    <source>
        <dbReference type="ARBA" id="ARBA00004496"/>
    </source>
</evidence>
<dbReference type="STRING" id="29354.IO98_04725"/>